<accession>A0ABW4FHT5</accession>
<keyword evidence="1" id="KW-0812">Transmembrane</keyword>
<dbReference type="Proteomes" id="UP001597145">
    <property type="component" value="Unassembled WGS sequence"/>
</dbReference>
<keyword evidence="1" id="KW-0472">Membrane</keyword>
<feature type="transmembrane region" description="Helical" evidence="1">
    <location>
        <begin position="110"/>
        <end position="129"/>
    </location>
</feature>
<feature type="transmembrane region" description="Helical" evidence="1">
    <location>
        <begin position="80"/>
        <end position="98"/>
    </location>
</feature>
<organism evidence="2 3">
    <name type="scientific">Pseudonocardia aurantiaca</name>
    <dbReference type="NCBI Taxonomy" id="75290"/>
    <lineage>
        <taxon>Bacteria</taxon>
        <taxon>Bacillati</taxon>
        <taxon>Actinomycetota</taxon>
        <taxon>Actinomycetes</taxon>
        <taxon>Pseudonocardiales</taxon>
        <taxon>Pseudonocardiaceae</taxon>
        <taxon>Pseudonocardia</taxon>
    </lineage>
</organism>
<evidence type="ECO:0008006" key="4">
    <source>
        <dbReference type="Google" id="ProtNLM"/>
    </source>
</evidence>
<evidence type="ECO:0000256" key="1">
    <source>
        <dbReference type="SAM" id="Phobius"/>
    </source>
</evidence>
<protein>
    <recommendedName>
        <fullName evidence="4">DUF4383 domain-containing protein</fullName>
    </recommendedName>
</protein>
<keyword evidence="1" id="KW-1133">Transmembrane helix</keyword>
<proteinExistence type="predicted"/>
<evidence type="ECO:0000313" key="3">
    <source>
        <dbReference type="Proteomes" id="UP001597145"/>
    </source>
</evidence>
<sequence length="138" mass="14559">MIGENVRAPGRRQGGVVAAVLVVALVMLVTGAWCWLDPASFAAATNWPEHEHFLHDAGAFQMGIGITLVGALWWRDVLAVVLAGAVFTNALHAVNHVVDSGLGGRPTDPWAIGLVALIALAGLVVRVRALRRIAAERS</sequence>
<dbReference type="EMBL" id="JBHUCP010000007">
    <property type="protein sequence ID" value="MFD1530190.1"/>
    <property type="molecule type" value="Genomic_DNA"/>
</dbReference>
<evidence type="ECO:0000313" key="2">
    <source>
        <dbReference type="EMBL" id="MFD1530190.1"/>
    </source>
</evidence>
<feature type="transmembrane region" description="Helical" evidence="1">
    <location>
        <begin position="15"/>
        <end position="33"/>
    </location>
</feature>
<keyword evidence="3" id="KW-1185">Reference proteome</keyword>
<reference evidence="3" key="1">
    <citation type="journal article" date="2019" name="Int. J. Syst. Evol. Microbiol.">
        <title>The Global Catalogue of Microorganisms (GCM) 10K type strain sequencing project: providing services to taxonomists for standard genome sequencing and annotation.</title>
        <authorList>
            <consortium name="The Broad Institute Genomics Platform"/>
            <consortium name="The Broad Institute Genome Sequencing Center for Infectious Disease"/>
            <person name="Wu L."/>
            <person name="Ma J."/>
        </authorList>
    </citation>
    <scope>NUCLEOTIDE SEQUENCE [LARGE SCALE GENOMIC DNA]</scope>
    <source>
        <strain evidence="3">JCM 12165</strain>
    </source>
</reference>
<comment type="caution">
    <text evidence="2">The sequence shown here is derived from an EMBL/GenBank/DDBJ whole genome shotgun (WGS) entry which is preliminary data.</text>
</comment>
<feature type="transmembrane region" description="Helical" evidence="1">
    <location>
        <begin position="53"/>
        <end position="73"/>
    </location>
</feature>
<name>A0ABW4FHT5_9PSEU</name>
<dbReference type="RefSeq" id="WP_343976968.1">
    <property type="nucleotide sequence ID" value="NZ_BAAAJG010000008.1"/>
</dbReference>
<gene>
    <name evidence="2" type="ORF">ACFSCY_12125</name>
</gene>